<sequence length="118" mass="12866">MAFTKDQSNNPTISFGLTLTLMLELSWNPSALSYSKIKGTAEIWRRDPTGNLVLTTMTIFPAPTPLPHKELIQITKGDLFGPALVPGQAAGTVIDLDIVKLRSFASEVIGTMEMQPLH</sequence>
<evidence type="ECO:0000313" key="1">
    <source>
        <dbReference type="EMBL" id="KAE8344336.1"/>
    </source>
</evidence>
<proteinExistence type="predicted"/>
<gene>
    <name evidence="1" type="ORF">BDV24DRAFT_160479</name>
</gene>
<dbReference type="EMBL" id="ML737124">
    <property type="protein sequence ID" value="KAE8344336.1"/>
    <property type="molecule type" value="Genomic_DNA"/>
</dbReference>
<dbReference type="AlphaFoldDB" id="A0A5N6YIE4"/>
<organism evidence="1">
    <name type="scientific">Aspergillus arachidicola</name>
    <dbReference type="NCBI Taxonomy" id="656916"/>
    <lineage>
        <taxon>Eukaryota</taxon>
        <taxon>Fungi</taxon>
        <taxon>Dikarya</taxon>
        <taxon>Ascomycota</taxon>
        <taxon>Pezizomycotina</taxon>
        <taxon>Eurotiomycetes</taxon>
        <taxon>Eurotiomycetidae</taxon>
        <taxon>Eurotiales</taxon>
        <taxon>Aspergillaceae</taxon>
        <taxon>Aspergillus</taxon>
        <taxon>Aspergillus subgen. Circumdati</taxon>
    </lineage>
</organism>
<protein>
    <submittedName>
        <fullName evidence="1">Uncharacterized protein</fullName>
    </submittedName>
</protein>
<accession>A0A5N6YIE4</accession>
<name>A0A5N6YIE4_9EURO</name>
<dbReference type="OrthoDB" id="76567at2759"/>
<reference evidence="1" key="1">
    <citation type="submission" date="2019-04" db="EMBL/GenBank/DDBJ databases">
        <title>Friends and foes A comparative genomics study of 23 Aspergillus species from section Flavi.</title>
        <authorList>
            <consortium name="DOE Joint Genome Institute"/>
            <person name="Kjaerbolling I."/>
            <person name="Vesth T."/>
            <person name="Frisvad J.C."/>
            <person name="Nybo J.L."/>
            <person name="Theobald S."/>
            <person name="Kildgaard S."/>
            <person name="Isbrandt T."/>
            <person name="Kuo A."/>
            <person name="Sato A."/>
            <person name="Lyhne E.K."/>
            <person name="Kogle M.E."/>
            <person name="Wiebenga A."/>
            <person name="Kun R.S."/>
            <person name="Lubbers R.J."/>
            <person name="Makela M.R."/>
            <person name="Barry K."/>
            <person name="Chovatia M."/>
            <person name="Clum A."/>
            <person name="Daum C."/>
            <person name="Haridas S."/>
            <person name="He G."/>
            <person name="LaButti K."/>
            <person name="Lipzen A."/>
            <person name="Mondo S."/>
            <person name="Riley R."/>
            <person name="Salamov A."/>
            <person name="Simmons B.A."/>
            <person name="Magnuson J.K."/>
            <person name="Henrissat B."/>
            <person name="Mortensen U.H."/>
            <person name="Larsen T.O."/>
            <person name="Devries R.P."/>
            <person name="Grigoriev I.V."/>
            <person name="Machida M."/>
            <person name="Baker S.E."/>
            <person name="Andersen M.R."/>
        </authorList>
    </citation>
    <scope>NUCLEOTIDE SEQUENCE</scope>
    <source>
        <strain evidence="1">CBS 117612</strain>
    </source>
</reference>
<dbReference type="Proteomes" id="UP000325558">
    <property type="component" value="Unassembled WGS sequence"/>
</dbReference>